<feature type="domain" description="GH18" evidence="10">
    <location>
        <begin position="1"/>
        <end position="246"/>
    </location>
</feature>
<dbReference type="Gene3D" id="3.20.20.80">
    <property type="entry name" value="Glycosidases"/>
    <property type="match status" value="1"/>
</dbReference>
<evidence type="ECO:0000256" key="1">
    <source>
        <dbReference type="ARBA" id="ARBA00000822"/>
    </source>
</evidence>
<evidence type="ECO:0000256" key="9">
    <source>
        <dbReference type="SAM" id="MobiDB-lite"/>
    </source>
</evidence>
<evidence type="ECO:0000256" key="5">
    <source>
        <dbReference type="ARBA" id="ARBA00023277"/>
    </source>
</evidence>
<dbReference type="EC" id="3.2.1.14" evidence="2"/>
<feature type="compositionally biased region" description="Low complexity" evidence="9">
    <location>
        <begin position="285"/>
        <end position="305"/>
    </location>
</feature>
<dbReference type="InterPro" id="IPR017853">
    <property type="entry name" value="GH"/>
</dbReference>
<sequence length="723" mass="78010">MDLSNQCEPSSAFPGTGLLHCPETSAGVKLCQSKGKAIILSLGGAAGAYGFSDDAEARDFAHMIWNLFLGGTSSMRPLDDAILDGVDLDIEGGSSVGYPAFIAELRSLFATDAKKKYYITAAPQCPFPDAYLGATLQSAWVDMVFVQYYNNYCGTQAYGSFNFNFEQWDQWAKTISVNKNVKVFLGVPASVTAANAGYVTIDRLREIMDAVRCKYSSFGGIMMWDLSQAYGNMDSVTGLKYNVAAAQHLRRPKHLICGGKPEPEPKPTTALASSVVPSPTGGNKVPPIAAPQAPMVAPAAASLSPAPDPVPAEKHPKPKPHGTQMSSSQCPVQGGPCEKPSAGQGLTCDGYQFAICDNNRWVMQSCAPGTRCTPSGCDFIDPSKKVKSCLELEQEHEARTLADANAGPYLMRDTLDRMWNWTAEFVDATWEKYLGLEPSSNQEDWNIARDMVNEGPDDAMDSTAEDIQKSFVVPVSLAGIKDANSSLVTHPQSQQQDSQPFLIDFVKLDASQEFISFSLSPEKKQPSNGENSGDEEEDKDVASQAPSITPFRTQVRIRTNDKAISPLWRVSFDVKPGQTVRTSSRGRFRQEGNKVYVTSLPDQEVESSMVVRFVIEGVIATDPAATPTTSTPLIATVATAPVTPIGATENETDEGMAVGQRLPSDEDEDLGGESSGLDTDSTSTSQIPGIAFDAESELETWHLPEVESARFDTIPLLKNEGHS</sequence>
<evidence type="ECO:0000256" key="7">
    <source>
        <dbReference type="ARBA" id="ARBA00023326"/>
    </source>
</evidence>
<dbReference type="GO" id="GO:0008843">
    <property type="term" value="F:endochitinase activity"/>
    <property type="evidence" value="ECO:0007669"/>
    <property type="project" value="UniProtKB-EC"/>
</dbReference>
<evidence type="ECO:0000313" key="12">
    <source>
        <dbReference type="Proteomes" id="UP000827284"/>
    </source>
</evidence>
<keyword evidence="5" id="KW-0119">Carbohydrate metabolism</keyword>
<keyword evidence="12" id="KW-1185">Reference proteome</keyword>
<evidence type="ECO:0000256" key="2">
    <source>
        <dbReference type="ARBA" id="ARBA00012729"/>
    </source>
</evidence>
<dbReference type="GO" id="GO:0005576">
    <property type="term" value="C:extracellular region"/>
    <property type="evidence" value="ECO:0007669"/>
    <property type="project" value="TreeGrafter"/>
</dbReference>
<gene>
    <name evidence="11" type="ORF">EMPS_07855</name>
</gene>
<dbReference type="Proteomes" id="UP000827284">
    <property type="component" value="Unassembled WGS sequence"/>
</dbReference>
<dbReference type="PANTHER" id="PTHR45708">
    <property type="entry name" value="ENDOCHITINASE"/>
    <property type="match status" value="1"/>
</dbReference>
<protein>
    <recommendedName>
        <fullName evidence="2">chitinase</fullName>
        <ecNumber evidence="2">3.2.1.14</ecNumber>
    </recommendedName>
</protein>
<feature type="region of interest" description="Disordered" evidence="9">
    <location>
        <begin position="517"/>
        <end position="551"/>
    </location>
</feature>
<evidence type="ECO:0000313" key="11">
    <source>
        <dbReference type="EMBL" id="GJJ75497.1"/>
    </source>
</evidence>
<keyword evidence="4" id="KW-0146">Chitin degradation</keyword>
<evidence type="ECO:0000256" key="8">
    <source>
        <dbReference type="RuleBase" id="RU000489"/>
    </source>
</evidence>
<comment type="caution">
    <text evidence="11">The sequence shown here is derived from an EMBL/GenBank/DDBJ whole genome shotgun (WGS) entry which is preliminary data.</text>
</comment>
<dbReference type="PROSITE" id="PS51910">
    <property type="entry name" value="GH18_2"/>
    <property type="match status" value="1"/>
</dbReference>
<reference evidence="11" key="1">
    <citation type="submission" date="2021-11" db="EMBL/GenBank/DDBJ databases">
        <authorList>
            <person name="Herlambang A."/>
            <person name="Guo Y."/>
            <person name="Takashima Y."/>
            <person name="Nishizawa T."/>
        </authorList>
    </citation>
    <scope>NUCLEOTIDE SEQUENCE</scope>
    <source>
        <strain evidence="11">E1425</strain>
    </source>
</reference>
<feature type="compositionally biased region" description="Polar residues" evidence="9">
    <location>
        <begin position="270"/>
        <end position="281"/>
    </location>
</feature>
<dbReference type="EMBL" id="BQFW01000011">
    <property type="protein sequence ID" value="GJJ75497.1"/>
    <property type="molecule type" value="Genomic_DNA"/>
</dbReference>
<evidence type="ECO:0000256" key="3">
    <source>
        <dbReference type="ARBA" id="ARBA00022801"/>
    </source>
</evidence>
<comment type="catalytic activity">
    <reaction evidence="1">
        <text>Random endo-hydrolysis of N-acetyl-beta-D-glucosaminide (1-&gt;4)-beta-linkages in chitin and chitodextrins.</text>
        <dbReference type="EC" id="3.2.1.14"/>
    </reaction>
</comment>
<feature type="region of interest" description="Disordered" evidence="9">
    <location>
        <begin position="646"/>
        <end position="686"/>
    </location>
</feature>
<keyword evidence="7" id="KW-0624">Polysaccharide degradation</keyword>
<dbReference type="CDD" id="cd02877">
    <property type="entry name" value="GH18_hevamine_XipI_class_III"/>
    <property type="match status" value="1"/>
</dbReference>
<dbReference type="OrthoDB" id="6020543at2759"/>
<dbReference type="InterPro" id="IPR050542">
    <property type="entry name" value="Glycosyl_Hydrlase18_Chitinase"/>
</dbReference>
<dbReference type="PANTHER" id="PTHR45708:SF49">
    <property type="entry name" value="ENDOCHITINASE"/>
    <property type="match status" value="1"/>
</dbReference>
<dbReference type="Pfam" id="PF00704">
    <property type="entry name" value="Glyco_hydro_18"/>
    <property type="match status" value="1"/>
</dbReference>
<reference evidence="11" key="2">
    <citation type="journal article" date="2022" name="Microbiol. Resour. Announc.">
        <title>Whole-Genome Sequence of Entomortierella parvispora E1425, a Mucoromycotan Fungus Associated with Burkholderiaceae-Related Endosymbiotic Bacteria.</title>
        <authorList>
            <person name="Herlambang A."/>
            <person name="Guo Y."/>
            <person name="Takashima Y."/>
            <person name="Narisawa K."/>
            <person name="Ohta H."/>
            <person name="Nishizawa T."/>
        </authorList>
    </citation>
    <scope>NUCLEOTIDE SEQUENCE</scope>
    <source>
        <strain evidence="11">E1425</strain>
    </source>
</reference>
<keyword evidence="3 8" id="KW-0378">Hydrolase</keyword>
<organism evidence="11 12">
    <name type="scientific">Entomortierella parvispora</name>
    <dbReference type="NCBI Taxonomy" id="205924"/>
    <lineage>
        <taxon>Eukaryota</taxon>
        <taxon>Fungi</taxon>
        <taxon>Fungi incertae sedis</taxon>
        <taxon>Mucoromycota</taxon>
        <taxon>Mortierellomycotina</taxon>
        <taxon>Mortierellomycetes</taxon>
        <taxon>Mortierellales</taxon>
        <taxon>Mortierellaceae</taxon>
        <taxon>Entomortierella</taxon>
    </lineage>
</organism>
<dbReference type="InterPro" id="IPR045321">
    <property type="entry name" value="Cts1-like"/>
</dbReference>
<dbReference type="GO" id="GO:0006032">
    <property type="term" value="P:chitin catabolic process"/>
    <property type="evidence" value="ECO:0007669"/>
    <property type="project" value="UniProtKB-KW"/>
</dbReference>
<dbReference type="SUPFAM" id="SSF51445">
    <property type="entry name" value="(Trans)glycosidases"/>
    <property type="match status" value="1"/>
</dbReference>
<proteinExistence type="predicted"/>
<name>A0A9P3HFQ9_9FUNG</name>
<dbReference type="InterPro" id="IPR001579">
    <property type="entry name" value="Glyco_hydro_18_chit_AS"/>
</dbReference>
<evidence type="ECO:0000256" key="4">
    <source>
        <dbReference type="ARBA" id="ARBA00023024"/>
    </source>
</evidence>
<evidence type="ECO:0000259" key="10">
    <source>
        <dbReference type="PROSITE" id="PS51910"/>
    </source>
</evidence>
<dbReference type="AlphaFoldDB" id="A0A9P3HFQ9"/>
<dbReference type="InterPro" id="IPR001223">
    <property type="entry name" value="Glyco_hydro18_cat"/>
</dbReference>
<keyword evidence="6 8" id="KW-0326">Glycosidase</keyword>
<feature type="compositionally biased region" description="Low complexity" evidence="9">
    <location>
        <begin position="675"/>
        <end position="685"/>
    </location>
</feature>
<feature type="region of interest" description="Disordered" evidence="9">
    <location>
        <begin position="257"/>
        <end position="336"/>
    </location>
</feature>
<evidence type="ECO:0000256" key="6">
    <source>
        <dbReference type="ARBA" id="ARBA00023295"/>
    </source>
</evidence>
<dbReference type="GO" id="GO:0000272">
    <property type="term" value="P:polysaccharide catabolic process"/>
    <property type="evidence" value="ECO:0007669"/>
    <property type="project" value="UniProtKB-KW"/>
</dbReference>
<accession>A0A9P3HFQ9</accession>
<dbReference type="PROSITE" id="PS01095">
    <property type="entry name" value="GH18_1"/>
    <property type="match status" value="1"/>
</dbReference>